<dbReference type="InterPro" id="IPR003676">
    <property type="entry name" value="SAUR_fam"/>
</dbReference>
<evidence type="ECO:0000256" key="1">
    <source>
        <dbReference type="ARBA" id="ARBA00006974"/>
    </source>
</evidence>
<evidence type="ECO:0000313" key="3">
    <source>
        <dbReference type="Proteomes" id="UP000541444"/>
    </source>
</evidence>
<name>A0A7J7NZW4_9MAGN</name>
<sequence length="132" mass="15651">MEDKKMKVKKGWLAVRVGLEEEGNGFQRFVIPIAYLYHPLFKKLLDRSKEVYGYHTSVLWNDRRCSMPLFSYMSMDIPKCIHRHDRDALIRIFFGILPARILERSMIMQEFPCTFSFSHVDKSACKLQWDDG</sequence>
<dbReference type="GO" id="GO:0009733">
    <property type="term" value="P:response to auxin"/>
    <property type="evidence" value="ECO:0007669"/>
    <property type="project" value="InterPro"/>
</dbReference>
<gene>
    <name evidence="2" type="ORF">GIB67_000794</name>
</gene>
<proteinExistence type="inferred from homology"/>
<evidence type="ECO:0000313" key="2">
    <source>
        <dbReference type="EMBL" id="KAF6172736.1"/>
    </source>
</evidence>
<accession>A0A7J7NZW4</accession>
<reference evidence="2 3" key="1">
    <citation type="journal article" date="2020" name="IScience">
        <title>Genome Sequencing of the Endangered Kingdonia uniflora (Circaeasteraceae, Ranunculales) Reveals Potential Mechanisms of Evolutionary Specialization.</title>
        <authorList>
            <person name="Sun Y."/>
            <person name="Deng T."/>
            <person name="Zhang A."/>
            <person name="Moore M.J."/>
            <person name="Landis J.B."/>
            <person name="Lin N."/>
            <person name="Zhang H."/>
            <person name="Zhang X."/>
            <person name="Huang J."/>
            <person name="Zhang X."/>
            <person name="Sun H."/>
            <person name="Wang H."/>
        </authorList>
    </citation>
    <scope>NUCLEOTIDE SEQUENCE [LARGE SCALE GENOMIC DNA]</scope>
    <source>
        <strain evidence="2">TB1705</strain>
        <tissue evidence="2">Leaf</tissue>
    </source>
</reference>
<dbReference type="Pfam" id="PF02519">
    <property type="entry name" value="Auxin_inducible"/>
    <property type="match status" value="1"/>
</dbReference>
<dbReference type="EMBL" id="JACGCM010000393">
    <property type="protein sequence ID" value="KAF6172736.1"/>
    <property type="molecule type" value="Genomic_DNA"/>
</dbReference>
<comment type="caution">
    <text evidence="2">The sequence shown here is derived from an EMBL/GenBank/DDBJ whole genome shotgun (WGS) entry which is preliminary data.</text>
</comment>
<protein>
    <submittedName>
        <fullName evidence="2">Uncharacterized protein</fullName>
    </submittedName>
</protein>
<organism evidence="2 3">
    <name type="scientific">Kingdonia uniflora</name>
    <dbReference type="NCBI Taxonomy" id="39325"/>
    <lineage>
        <taxon>Eukaryota</taxon>
        <taxon>Viridiplantae</taxon>
        <taxon>Streptophyta</taxon>
        <taxon>Embryophyta</taxon>
        <taxon>Tracheophyta</taxon>
        <taxon>Spermatophyta</taxon>
        <taxon>Magnoliopsida</taxon>
        <taxon>Ranunculales</taxon>
        <taxon>Circaeasteraceae</taxon>
        <taxon>Kingdonia</taxon>
    </lineage>
</organism>
<dbReference type="PANTHER" id="PTHR31374:SF228">
    <property type="entry name" value="SAUR FAMILY PROTEIN"/>
    <property type="match status" value="1"/>
</dbReference>
<keyword evidence="3" id="KW-1185">Reference proteome</keyword>
<dbReference type="PANTHER" id="PTHR31374">
    <property type="entry name" value="AUXIN-INDUCED PROTEIN-LIKE-RELATED"/>
    <property type="match status" value="1"/>
</dbReference>
<dbReference type="Proteomes" id="UP000541444">
    <property type="component" value="Unassembled WGS sequence"/>
</dbReference>
<dbReference type="OrthoDB" id="1887717at2759"/>
<comment type="similarity">
    <text evidence="1">Belongs to the ARG7 family.</text>
</comment>
<dbReference type="AlphaFoldDB" id="A0A7J7NZW4"/>